<dbReference type="PROSITE" id="PS51819">
    <property type="entry name" value="VOC"/>
    <property type="match status" value="2"/>
</dbReference>
<dbReference type="InterPro" id="IPR037523">
    <property type="entry name" value="VOC_core"/>
</dbReference>
<dbReference type="Pfam" id="PF00903">
    <property type="entry name" value="Glyoxalase"/>
    <property type="match status" value="1"/>
</dbReference>
<comment type="catalytic activity">
    <reaction evidence="1">
        <text>3-dehydroshikimate = 3,4-dihydroxybenzoate + H2O</text>
        <dbReference type="Rhea" id="RHEA:24848"/>
        <dbReference type="ChEBI" id="CHEBI:15377"/>
        <dbReference type="ChEBI" id="CHEBI:16630"/>
        <dbReference type="ChEBI" id="CHEBI:36241"/>
        <dbReference type="EC" id="4.2.1.118"/>
    </reaction>
</comment>
<evidence type="ECO:0000313" key="4">
    <source>
        <dbReference type="Proteomes" id="UP000002208"/>
    </source>
</evidence>
<dbReference type="EMBL" id="CP001115">
    <property type="protein sequence ID" value="ACO47582.1"/>
    <property type="molecule type" value="Genomic_DNA"/>
</dbReference>
<dbReference type="GO" id="GO:0046872">
    <property type="term" value="F:metal ion binding"/>
    <property type="evidence" value="ECO:0007669"/>
    <property type="project" value="UniProtKB-UniRule"/>
</dbReference>
<dbReference type="InterPro" id="IPR036237">
    <property type="entry name" value="Xyl_isomerase-like_sf"/>
</dbReference>
<comment type="function">
    <text evidence="1">Catalyzes the conversion of 3-dehydroshikimate to protocatechuate (3,4-dihydroxybenzoate), a common intermediate of quinate and shikimate degradation pathways.</text>
</comment>
<feature type="domain" description="VOC" evidence="2">
    <location>
        <begin position="429"/>
        <end position="578"/>
    </location>
</feature>
<dbReference type="InterPro" id="IPR029068">
    <property type="entry name" value="Glyas_Bleomycin-R_OHBP_Dase"/>
</dbReference>
<keyword evidence="3" id="KW-0670">Pyruvate</keyword>
<dbReference type="HAMAP" id="MF_02238">
    <property type="entry name" value="DSD"/>
    <property type="match status" value="1"/>
</dbReference>
<accession>C1D2E3</accession>
<dbReference type="OrthoDB" id="9780241at2"/>
<sequence length="618" mass="68713">MSRFRKSIATVSLSGTLLEKMQAAAAVGFDGIEIFEHDLLNHPGTPAEVRQIAADLNLTITLFQPFRDFEAMPEAYRQRNLDRAERKFDVMCELGAPQILVCSNVQDIALNDPARAAADLHAMAERAQARQLLVGYEALAWGRYVNRWRQAWDIVQQADHPALGLILDSFHTLAVGDTLDGLHETVPSDKIFFVQLADSPRKSMDVLSWSRHYRNFPGQGALPVPEFMREVVQAGYQGPLSLEIFNDEFRAASAHLIAHDGLRSLVWVEAEAGATQLPAPPEFLGYEFLEFAVDPNSAPALERRVSALGFERRGEHRSKAVTLYQQGNIHLILNSEPDSHAADFFQVHGPSVCAICLRVDDAARAMQRAMALLCTAWEERIGEGECRLPALRAPDGMLFFFVDDELADRLYRTDFHLSRPPGPGIGLLEVDHVAQAVPPDRLGSFMLFYRTVFGLEPETIHEIPDPYGLVSSLALVSPSRRVAFPVNVSESRRTGTGRFVNALSGAGVHHIAFTTADLQQAVVAVDEKAGELLDIPENYYDDLDARFLLPGEELVTLRRLNLLYDQDSSGTFRQVYTNTFEDRFFFEVVQRDGYTGFGAANASVRMNALAARQAARTN</sequence>
<feature type="binding site" evidence="1">
    <location>
        <position position="195"/>
    </location>
    <ligand>
        <name>a divalent metal cation</name>
        <dbReference type="ChEBI" id="CHEBI:60240"/>
        <note>catalytic</note>
    </ligand>
</feature>
<dbReference type="AlphaFoldDB" id="C1D2E3"/>
<dbReference type="Gene3D" id="3.10.180.10">
    <property type="entry name" value="2,3-Dihydroxybiphenyl 1,2-Dioxygenase, domain 1"/>
    <property type="match status" value="2"/>
</dbReference>
<evidence type="ECO:0000256" key="1">
    <source>
        <dbReference type="HAMAP-Rule" id="MF_02238"/>
    </source>
</evidence>
<dbReference type="Pfam" id="PF01261">
    <property type="entry name" value="AP_endonuc_2"/>
    <property type="match status" value="1"/>
</dbReference>
<feature type="domain" description="VOC" evidence="2">
    <location>
        <begin position="285"/>
        <end position="404"/>
    </location>
</feature>
<comment type="cofactor">
    <cofactor evidence="1">
        <name>a divalent metal cation</name>
        <dbReference type="ChEBI" id="CHEBI:60240"/>
    </cofactor>
</comment>
<feature type="binding site" evidence="1">
    <location>
        <position position="510"/>
    </location>
    <ligand>
        <name>Mg(2+)</name>
        <dbReference type="ChEBI" id="CHEBI:18420"/>
    </ligand>
</feature>
<feature type="binding site" evidence="1">
    <location>
        <position position="137"/>
    </location>
    <ligand>
        <name>a divalent metal cation</name>
        <dbReference type="ChEBI" id="CHEBI:60240"/>
        <note>catalytic</note>
    </ligand>
</feature>
<keyword evidence="4" id="KW-1185">Reference proteome</keyword>
<dbReference type="PANTHER" id="PTHR12110:SF21">
    <property type="entry name" value="XYLOSE ISOMERASE-LIKE TIM BARREL DOMAIN-CONTAINING PROTEIN"/>
    <property type="match status" value="1"/>
</dbReference>
<protein>
    <recommendedName>
        <fullName evidence="1">3-dehydroshikimate dehydratase</fullName>
        <shortName evidence="1">DSD</shortName>
        <ecNumber evidence="1">4.2.1.118</ecNumber>
    </recommendedName>
</protein>
<feature type="binding site" evidence="1">
    <location>
        <position position="587"/>
    </location>
    <ligand>
        <name>Mg(2+)</name>
        <dbReference type="ChEBI" id="CHEBI:18420"/>
    </ligand>
</feature>
<dbReference type="InterPro" id="IPR050312">
    <property type="entry name" value="IolE/XylAMocC-like"/>
</dbReference>
<proteinExistence type="inferred from homology"/>
<keyword evidence="1" id="KW-0456">Lyase</keyword>
<dbReference type="HOGENOM" id="CLU_029438_0_0_0"/>
<dbReference type="UniPathway" id="UPA00088"/>
<reference evidence="3 4" key="1">
    <citation type="journal article" date="2009" name="PLoS Genet.">
        <title>Alliance of proteomics and genomics to unravel the specificities of Sahara bacterium Deinococcus deserti.</title>
        <authorList>
            <person name="de Groot A."/>
            <person name="Dulermo R."/>
            <person name="Ortet P."/>
            <person name="Blanchard L."/>
            <person name="Guerin P."/>
            <person name="Fernandez B."/>
            <person name="Vacherie B."/>
            <person name="Dossat C."/>
            <person name="Jolivet E."/>
            <person name="Siguier P."/>
            <person name="Chandler M."/>
            <person name="Barakat M."/>
            <person name="Dedieu A."/>
            <person name="Barbe V."/>
            <person name="Heulin T."/>
            <person name="Sommer S."/>
            <person name="Achouak W."/>
            <person name="Armengaud J."/>
        </authorList>
    </citation>
    <scope>NUCLEOTIDE SEQUENCE [LARGE SCALE GENOMIC DNA]</scope>
    <source>
        <strain evidence="4">DSM 17065 / CIP 109153 / LMG 22923 / VCD115</strain>
        <plasmid evidence="4">pDeide1</plasmid>
    </source>
</reference>
<dbReference type="Pfam" id="PF14696">
    <property type="entry name" value="Glyoxalase_5"/>
    <property type="match status" value="1"/>
</dbReference>
<dbReference type="SUPFAM" id="SSF54593">
    <property type="entry name" value="Glyoxalase/Bleomycin resistance protein/Dihydroxybiphenyl dioxygenase"/>
    <property type="match status" value="1"/>
</dbReference>
<name>C1D2E3_DEIDV</name>
<dbReference type="InterPro" id="IPR043700">
    <property type="entry name" value="DSD"/>
</dbReference>
<geneLocation type="plasmid" evidence="4">
    <name>pDeide1</name>
</geneLocation>
<dbReference type="GO" id="GO:0046565">
    <property type="term" value="F:3-dehydroshikimate dehydratase activity"/>
    <property type="evidence" value="ECO:0007669"/>
    <property type="project" value="UniProtKB-UniRule"/>
</dbReference>
<keyword evidence="3" id="KW-0223">Dioxygenase</keyword>
<dbReference type="InterPro" id="IPR013022">
    <property type="entry name" value="Xyl_isomerase-like_TIM-brl"/>
</dbReference>
<evidence type="ECO:0000259" key="2">
    <source>
        <dbReference type="PROSITE" id="PS51819"/>
    </source>
</evidence>
<keyword evidence="1" id="KW-0479">Metal-binding</keyword>
<dbReference type="Proteomes" id="UP000002208">
    <property type="component" value="Plasmid 1"/>
</dbReference>
<dbReference type="GO" id="GO:0016853">
    <property type="term" value="F:isomerase activity"/>
    <property type="evidence" value="ECO:0007669"/>
    <property type="project" value="UniProtKB-KW"/>
</dbReference>
<dbReference type="RefSeq" id="WP_012694705.1">
    <property type="nucleotide sequence ID" value="NC_012527.1"/>
</dbReference>
<dbReference type="SUPFAM" id="SSF51658">
    <property type="entry name" value="Xylose isomerase-like"/>
    <property type="match status" value="1"/>
</dbReference>
<keyword evidence="3" id="KW-0614">Plasmid</keyword>
<feature type="binding site" evidence="1">
    <location>
        <position position="432"/>
    </location>
    <ligand>
        <name>Mg(2+)</name>
        <dbReference type="ChEBI" id="CHEBI:18420"/>
    </ligand>
</feature>
<gene>
    <name evidence="3" type="ordered locus">Deide_1p01390</name>
</gene>
<dbReference type="PANTHER" id="PTHR12110">
    <property type="entry name" value="HYDROXYPYRUVATE ISOMERASE"/>
    <property type="match status" value="1"/>
</dbReference>
<keyword evidence="3" id="KW-0413">Isomerase</keyword>
<keyword evidence="3" id="KW-0560">Oxidoreductase</keyword>
<dbReference type="GO" id="GO:0046279">
    <property type="term" value="P:3,4-dihydroxybenzoate biosynthetic process"/>
    <property type="evidence" value="ECO:0007669"/>
    <property type="project" value="UniProtKB-UniRule"/>
</dbReference>
<dbReference type="GO" id="GO:0051213">
    <property type="term" value="F:dioxygenase activity"/>
    <property type="evidence" value="ECO:0007669"/>
    <property type="project" value="UniProtKB-KW"/>
</dbReference>
<evidence type="ECO:0000313" key="3">
    <source>
        <dbReference type="EMBL" id="ACO47582.1"/>
    </source>
</evidence>
<dbReference type="EC" id="4.2.1.118" evidence="1"/>
<dbReference type="Gene3D" id="3.20.20.150">
    <property type="entry name" value="Divalent-metal-dependent TIM barrel enzymes"/>
    <property type="match status" value="1"/>
</dbReference>
<comment type="pathway">
    <text evidence="1">Aromatic compound metabolism; 3,4-dihydroxybenzoate biosynthesis.</text>
</comment>
<feature type="binding site" evidence="1">
    <location>
        <position position="243"/>
    </location>
    <ligand>
        <name>a divalent metal cation</name>
        <dbReference type="ChEBI" id="CHEBI:60240"/>
        <note>catalytic</note>
    </ligand>
</feature>
<comment type="similarity">
    <text evidence="1">Belongs to the bacterial two-domain DSD family.</text>
</comment>
<feature type="binding site" evidence="1">
    <location>
        <position position="168"/>
    </location>
    <ligand>
        <name>a divalent metal cation</name>
        <dbReference type="ChEBI" id="CHEBI:60240"/>
        <note>catalytic</note>
    </ligand>
</feature>
<dbReference type="KEGG" id="ddr:Deide_1p01390"/>
<dbReference type="InterPro" id="IPR004360">
    <property type="entry name" value="Glyas_Fos-R_dOase_dom"/>
</dbReference>
<organism evidence="3 4">
    <name type="scientific">Deinococcus deserti (strain DSM 17065 / CIP 109153 / LMG 22923 / VCD115)</name>
    <dbReference type="NCBI Taxonomy" id="546414"/>
    <lineage>
        <taxon>Bacteria</taxon>
        <taxon>Thermotogati</taxon>
        <taxon>Deinococcota</taxon>
        <taxon>Deinococci</taxon>
        <taxon>Deinococcales</taxon>
        <taxon>Deinococcaceae</taxon>
        <taxon>Deinococcus</taxon>
    </lineage>
</organism>